<evidence type="ECO:0000256" key="2">
    <source>
        <dbReference type="ARBA" id="ARBA00023125"/>
    </source>
</evidence>
<dbReference type="PROSITE" id="PS50977">
    <property type="entry name" value="HTH_TETR_2"/>
    <property type="match status" value="1"/>
</dbReference>
<dbReference type="Pfam" id="PF00440">
    <property type="entry name" value="TetR_N"/>
    <property type="match status" value="1"/>
</dbReference>
<dbReference type="Proteomes" id="UP001597391">
    <property type="component" value="Unassembled WGS sequence"/>
</dbReference>
<keyword evidence="1" id="KW-0805">Transcription regulation</keyword>
<feature type="compositionally biased region" description="Polar residues" evidence="5">
    <location>
        <begin position="1"/>
        <end position="13"/>
    </location>
</feature>
<feature type="region of interest" description="Disordered" evidence="5">
    <location>
        <begin position="1"/>
        <end position="39"/>
    </location>
</feature>
<dbReference type="Gene3D" id="1.10.357.10">
    <property type="entry name" value="Tetracycline Repressor, domain 2"/>
    <property type="match status" value="1"/>
</dbReference>
<evidence type="ECO:0000256" key="3">
    <source>
        <dbReference type="ARBA" id="ARBA00023163"/>
    </source>
</evidence>
<feature type="DNA-binding region" description="H-T-H motif" evidence="4">
    <location>
        <begin position="62"/>
        <end position="81"/>
    </location>
</feature>
<dbReference type="Pfam" id="PF17937">
    <property type="entry name" value="TetR_C_28"/>
    <property type="match status" value="1"/>
</dbReference>
<protein>
    <submittedName>
        <fullName evidence="7">TetR/AcrR family transcriptional regulator</fullName>
    </submittedName>
</protein>
<keyword evidence="2 4" id="KW-0238">DNA-binding</keyword>
<reference evidence="8" key="1">
    <citation type="journal article" date="2019" name="Int. J. Syst. Evol. Microbiol.">
        <title>The Global Catalogue of Microorganisms (GCM) 10K type strain sequencing project: providing services to taxonomists for standard genome sequencing and annotation.</title>
        <authorList>
            <consortium name="The Broad Institute Genomics Platform"/>
            <consortium name="The Broad Institute Genome Sequencing Center for Infectious Disease"/>
            <person name="Wu L."/>
            <person name="Ma J."/>
        </authorList>
    </citation>
    <scope>NUCLEOTIDE SEQUENCE [LARGE SCALE GENOMIC DNA]</scope>
    <source>
        <strain evidence="8">KCTC 33576</strain>
    </source>
</reference>
<dbReference type="SUPFAM" id="SSF46689">
    <property type="entry name" value="Homeodomain-like"/>
    <property type="match status" value="1"/>
</dbReference>
<sequence length="214" mass="23805">MNTDIPEEANTSAKRARLAKHGSEQRSMQDGERISGRDKERTRAAILEAAETLFLQRGSSVSIAEIARTAGVSKSGLLHHFPSKERLIEDLIENALEQYTQVIHAHLDLSENRPGKMLRAYVRALTSGKNRATTLLSHSGLLAKMDHTDRTMELAERDAQRWREVFAADGIPLGKMAVVRGAAESFAVDAESPWLTEEEWKAGREYLLSLAEPD</sequence>
<feature type="compositionally biased region" description="Basic and acidic residues" evidence="5">
    <location>
        <begin position="21"/>
        <end position="39"/>
    </location>
</feature>
<dbReference type="InterPro" id="IPR041479">
    <property type="entry name" value="TetR_CgmR_C"/>
</dbReference>
<name>A0ABW5XEB2_9MICO</name>
<dbReference type="RefSeq" id="WP_377465276.1">
    <property type="nucleotide sequence ID" value="NZ_JBHUOP010000002.1"/>
</dbReference>
<evidence type="ECO:0000256" key="1">
    <source>
        <dbReference type="ARBA" id="ARBA00023015"/>
    </source>
</evidence>
<dbReference type="PANTHER" id="PTHR30055">
    <property type="entry name" value="HTH-TYPE TRANSCRIPTIONAL REGULATOR RUTR"/>
    <property type="match status" value="1"/>
</dbReference>
<feature type="domain" description="HTH tetR-type" evidence="6">
    <location>
        <begin position="40"/>
        <end position="99"/>
    </location>
</feature>
<dbReference type="PANTHER" id="PTHR30055:SF234">
    <property type="entry name" value="HTH-TYPE TRANSCRIPTIONAL REGULATOR BETI"/>
    <property type="match status" value="1"/>
</dbReference>
<proteinExistence type="predicted"/>
<keyword evidence="3" id="KW-0804">Transcription</keyword>
<dbReference type="InterPro" id="IPR001647">
    <property type="entry name" value="HTH_TetR"/>
</dbReference>
<accession>A0ABW5XEB2</accession>
<dbReference type="PRINTS" id="PR00455">
    <property type="entry name" value="HTHTETR"/>
</dbReference>
<dbReference type="InterPro" id="IPR050109">
    <property type="entry name" value="HTH-type_TetR-like_transc_reg"/>
</dbReference>
<gene>
    <name evidence="7" type="ORF">ACFSYH_03995</name>
</gene>
<evidence type="ECO:0000313" key="8">
    <source>
        <dbReference type="Proteomes" id="UP001597391"/>
    </source>
</evidence>
<evidence type="ECO:0000313" key="7">
    <source>
        <dbReference type="EMBL" id="MFD2839729.1"/>
    </source>
</evidence>
<evidence type="ECO:0000256" key="5">
    <source>
        <dbReference type="SAM" id="MobiDB-lite"/>
    </source>
</evidence>
<comment type="caution">
    <text evidence="7">The sequence shown here is derived from an EMBL/GenBank/DDBJ whole genome shotgun (WGS) entry which is preliminary data.</text>
</comment>
<organism evidence="7 8">
    <name type="scientific">Populibacterium corticicola</name>
    <dbReference type="NCBI Taxonomy" id="1812826"/>
    <lineage>
        <taxon>Bacteria</taxon>
        <taxon>Bacillati</taxon>
        <taxon>Actinomycetota</taxon>
        <taxon>Actinomycetes</taxon>
        <taxon>Micrococcales</taxon>
        <taxon>Jonesiaceae</taxon>
        <taxon>Populibacterium</taxon>
    </lineage>
</organism>
<evidence type="ECO:0000256" key="4">
    <source>
        <dbReference type="PROSITE-ProRule" id="PRU00335"/>
    </source>
</evidence>
<dbReference type="EMBL" id="JBHUOP010000002">
    <property type="protein sequence ID" value="MFD2839729.1"/>
    <property type="molecule type" value="Genomic_DNA"/>
</dbReference>
<evidence type="ECO:0000259" key="6">
    <source>
        <dbReference type="PROSITE" id="PS50977"/>
    </source>
</evidence>
<dbReference type="InterPro" id="IPR009057">
    <property type="entry name" value="Homeodomain-like_sf"/>
</dbReference>
<keyword evidence="8" id="KW-1185">Reference proteome</keyword>